<dbReference type="AlphaFoldDB" id="A0A084BA69"/>
<evidence type="ECO:0000256" key="1">
    <source>
        <dbReference type="SAM" id="Coils"/>
    </source>
</evidence>
<keyword evidence="3" id="KW-0472">Membrane</keyword>
<dbReference type="OrthoDB" id="10071171at2759"/>
<reference evidence="4 5" key="1">
    <citation type="journal article" date="2014" name="BMC Genomics">
        <title>Comparative genome sequencing reveals chemotype-specific gene clusters in the toxigenic black mold Stachybotrys.</title>
        <authorList>
            <person name="Semeiks J."/>
            <person name="Borek D."/>
            <person name="Otwinowski Z."/>
            <person name="Grishin N.V."/>
        </authorList>
    </citation>
    <scope>NUCLEOTIDE SEQUENCE [LARGE SCALE GENOMIC DNA]</scope>
    <source>
        <strain evidence="5">CBS 109288 / IBT 7711</strain>
    </source>
</reference>
<evidence type="ECO:0000313" key="5">
    <source>
        <dbReference type="Proteomes" id="UP000028045"/>
    </source>
</evidence>
<evidence type="ECO:0000256" key="2">
    <source>
        <dbReference type="SAM" id="MobiDB-lite"/>
    </source>
</evidence>
<name>A0A084BA69_STACB</name>
<keyword evidence="3" id="KW-0812">Transmembrane</keyword>
<keyword evidence="3" id="KW-1133">Transmembrane helix</keyword>
<keyword evidence="1" id="KW-0175">Coiled coil</keyword>
<dbReference type="HOGENOM" id="CLU_035452_0_0_1"/>
<dbReference type="Proteomes" id="UP000028045">
    <property type="component" value="Unassembled WGS sequence"/>
</dbReference>
<keyword evidence="5" id="KW-1185">Reference proteome</keyword>
<evidence type="ECO:0000256" key="3">
    <source>
        <dbReference type="SAM" id="Phobius"/>
    </source>
</evidence>
<feature type="coiled-coil region" evidence="1">
    <location>
        <begin position="402"/>
        <end position="429"/>
    </location>
</feature>
<feature type="region of interest" description="Disordered" evidence="2">
    <location>
        <begin position="1"/>
        <end position="27"/>
    </location>
</feature>
<gene>
    <name evidence="4" type="ORF">S7711_04486</name>
</gene>
<protein>
    <submittedName>
        <fullName evidence="4">Uncharacterized protein</fullName>
    </submittedName>
</protein>
<organism evidence="4 5">
    <name type="scientific">Stachybotrys chartarum (strain CBS 109288 / IBT 7711)</name>
    <name type="common">Toxic black mold</name>
    <name type="synonym">Stilbospora chartarum</name>
    <dbReference type="NCBI Taxonomy" id="1280523"/>
    <lineage>
        <taxon>Eukaryota</taxon>
        <taxon>Fungi</taxon>
        <taxon>Dikarya</taxon>
        <taxon>Ascomycota</taxon>
        <taxon>Pezizomycotina</taxon>
        <taxon>Sordariomycetes</taxon>
        <taxon>Hypocreomycetidae</taxon>
        <taxon>Hypocreales</taxon>
        <taxon>Stachybotryaceae</taxon>
        <taxon>Stachybotrys</taxon>
    </lineage>
</organism>
<sequence>METTNFKRAKRRSAKPRSNIDPSHPRTDAHAFMEASTDRHAKPGAPVVGVATEPYVVTLARQHDFATVQKMESEQGPESVVRAFMTSTHDSEACVPAADSVCAMFPGTGLATLEEEDSALNEKIALLIEASLHEGRTTVEDDLGPLSATDLSRLHTIPDSAFTRSIMRSPVTSVDTGRKTRRRKRKTTLDEARLTNVYASEPSEDPRRFYNSRPLRDTTELTQMDRMTPQGQRSFLYEAEISCIITSPHDHHWAGWCFVDTYYAAKADVRESCVYYYEESLGSEGVRSDPFLYGTKTVHEPLWSAAEFFLNFVWVRMRQAKTHWHQVVNMVGCNTYLGDNNYTPPTAELRDFRDGIKSWARLSKKLSRQLSTIAATNDKFLNSTADHFKGLAKYLSSIRGIIDDLEADSRKLADQASEWESLLHNLEIEYTSEAQELGNSQKRIADDSRYLSYLLIFWATPLALTLATLTLDTSFIPFVPRRSSFIIVLFLVYSSMSIVVLRGIRNYDYIAALSDALLGRKSWKPSDGWVTLQWARSRQQRPSDTPLEGQEELHVHAGEVLT</sequence>
<proteinExistence type="predicted"/>
<feature type="transmembrane region" description="Helical" evidence="3">
    <location>
        <begin position="450"/>
        <end position="471"/>
    </location>
</feature>
<accession>A0A084BA69</accession>
<dbReference type="EMBL" id="KL647570">
    <property type="protein sequence ID" value="KEY74448.1"/>
    <property type="molecule type" value="Genomic_DNA"/>
</dbReference>
<evidence type="ECO:0000313" key="4">
    <source>
        <dbReference type="EMBL" id="KEY74448.1"/>
    </source>
</evidence>
<feature type="transmembrane region" description="Helical" evidence="3">
    <location>
        <begin position="483"/>
        <end position="501"/>
    </location>
</feature>